<reference evidence="2 3" key="1">
    <citation type="submission" date="2017-09" db="EMBL/GenBank/DDBJ databases">
        <authorList>
            <consortium name="International Durum Wheat Genome Sequencing Consortium (IDWGSC)"/>
            <person name="Milanesi L."/>
        </authorList>
    </citation>
    <scope>NUCLEOTIDE SEQUENCE [LARGE SCALE GENOMIC DNA]</scope>
    <source>
        <strain evidence="3">cv. Svevo</strain>
    </source>
</reference>
<keyword evidence="1" id="KW-0472">Membrane</keyword>
<keyword evidence="1" id="KW-1133">Transmembrane helix</keyword>
<feature type="transmembrane region" description="Helical" evidence="1">
    <location>
        <begin position="35"/>
        <end position="59"/>
    </location>
</feature>
<name>A0A9R0Z1P7_TRITD</name>
<sequence>MLPYATAGEAEAALGRAMTWAEAACFRYSVATPDYYLYCHHIVIFLVVYTLALLPLAVLQLRAPAILLPYKLQPGCISSRQPSSAATSAPSACSSSPWAPSSCSHTLPLRFDFPLNPANFIPFYGGAPHHDYHHRVGRKSQSNFASVFTFCDYIYGTDKLKEMAQNSTEKRETMNFIGGKQA</sequence>
<dbReference type="Proteomes" id="UP000324705">
    <property type="component" value="Chromosome 7A"/>
</dbReference>
<dbReference type="EMBL" id="LT934123">
    <property type="protein sequence ID" value="VAI68345.1"/>
    <property type="molecule type" value="Genomic_DNA"/>
</dbReference>
<evidence type="ECO:0000256" key="1">
    <source>
        <dbReference type="SAM" id="Phobius"/>
    </source>
</evidence>
<gene>
    <name evidence="2" type="ORF">TRITD_7Av1G002620</name>
</gene>
<proteinExistence type="predicted"/>
<evidence type="ECO:0000313" key="3">
    <source>
        <dbReference type="Proteomes" id="UP000324705"/>
    </source>
</evidence>
<protein>
    <submittedName>
        <fullName evidence="2">Uncharacterized protein</fullName>
    </submittedName>
</protein>
<evidence type="ECO:0000313" key="2">
    <source>
        <dbReference type="EMBL" id="VAI68345.1"/>
    </source>
</evidence>
<keyword evidence="3" id="KW-1185">Reference proteome</keyword>
<accession>A0A9R0Z1P7</accession>
<keyword evidence="1" id="KW-0812">Transmembrane</keyword>
<dbReference type="AlphaFoldDB" id="A0A9R0Z1P7"/>
<organism evidence="2 3">
    <name type="scientific">Triticum turgidum subsp. durum</name>
    <name type="common">Durum wheat</name>
    <name type="synonym">Triticum durum</name>
    <dbReference type="NCBI Taxonomy" id="4567"/>
    <lineage>
        <taxon>Eukaryota</taxon>
        <taxon>Viridiplantae</taxon>
        <taxon>Streptophyta</taxon>
        <taxon>Embryophyta</taxon>
        <taxon>Tracheophyta</taxon>
        <taxon>Spermatophyta</taxon>
        <taxon>Magnoliopsida</taxon>
        <taxon>Liliopsida</taxon>
        <taxon>Poales</taxon>
        <taxon>Poaceae</taxon>
        <taxon>BOP clade</taxon>
        <taxon>Pooideae</taxon>
        <taxon>Triticodae</taxon>
        <taxon>Triticeae</taxon>
        <taxon>Triticinae</taxon>
        <taxon>Triticum</taxon>
    </lineage>
</organism>
<dbReference type="Gramene" id="TRITD7Av1G002620.1">
    <property type="protein sequence ID" value="TRITD7Av1G002620.1"/>
    <property type="gene ID" value="TRITD7Av1G002620"/>
</dbReference>